<sequence length="209" mass="24052">MAIKIALETASTVQKNIQSIRENCDIEFEKLFSNVESIRGNFDIPISLTLQNQRQSHSCNESLQHFSDQLNKSNFLCILPKARMQISQNIMNQFKQLVEKYQAIIEDCTNLNTCGILGSRHTTLSSMEKYNVIDLYFNINPDVFSINSKLVQIFITLPISTATANEREVIFIITLFKKFIITINCWININIDLVYNISFTSLRCTTHEI</sequence>
<name>A0A6G0ZJF8_APHCR</name>
<dbReference type="OrthoDB" id="6637857at2759"/>
<dbReference type="Proteomes" id="UP000478052">
    <property type="component" value="Unassembled WGS sequence"/>
</dbReference>
<evidence type="ECO:0000313" key="2">
    <source>
        <dbReference type="Proteomes" id="UP000478052"/>
    </source>
</evidence>
<comment type="caution">
    <text evidence="1">The sequence shown here is derived from an EMBL/GenBank/DDBJ whole genome shotgun (WGS) entry which is preliminary data.</text>
</comment>
<gene>
    <name evidence="1" type="ORF">FWK35_00011960</name>
</gene>
<protein>
    <submittedName>
        <fullName evidence="1">52 kDa repressor of the inhibitor of the protein kinase-like</fullName>
    </submittedName>
</protein>
<evidence type="ECO:0000313" key="1">
    <source>
        <dbReference type="EMBL" id="KAF0771113.1"/>
    </source>
</evidence>
<organism evidence="1 2">
    <name type="scientific">Aphis craccivora</name>
    <name type="common">Cowpea aphid</name>
    <dbReference type="NCBI Taxonomy" id="307492"/>
    <lineage>
        <taxon>Eukaryota</taxon>
        <taxon>Metazoa</taxon>
        <taxon>Ecdysozoa</taxon>
        <taxon>Arthropoda</taxon>
        <taxon>Hexapoda</taxon>
        <taxon>Insecta</taxon>
        <taxon>Pterygota</taxon>
        <taxon>Neoptera</taxon>
        <taxon>Paraneoptera</taxon>
        <taxon>Hemiptera</taxon>
        <taxon>Sternorrhyncha</taxon>
        <taxon>Aphidomorpha</taxon>
        <taxon>Aphidoidea</taxon>
        <taxon>Aphididae</taxon>
        <taxon>Aphidini</taxon>
        <taxon>Aphis</taxon>
        <taxon>Aphis</taxon>
    </lineage>
</organism>
<dbReference type="AlphaFoldDB" id="A0A6G0ZJF8"/>
<accession>A0A6G0ZJF8</accession>
<keyword evidence="2" id="KW-1185">Reference proteome</keyword>
<dbReference type="EMBL" id="VUJU01000336">
    <property type="protein sequence ID" value="KAF0771113.1"/>
    <property type="molecule type" value="Genomic_DNA"/>
</dbReference>
<proteinExistence type="predicted"/>
<reference evidence="1 2" key="1">
    <citation type="submission" date="2019-08" db="EMBL/GenBank/DDBJ databases">
        <title>Whole genome of Aphis craccivora.</title>
        <authorList>
            <person name="Voronova N.V."/>
            <person name="Shulinski R.S."/>
            <person name="Bandarenka Y.V."/>
            <person name="Zhorov D.G."/>
            <person name="Warner D."/>
        </authorList>
    </citation>
    <scope>NUCLEOTIDE SEQUENCE [LARGE SCALE GENOMIC DNA]</scope>
    <source>
        <strain evidence="1">180601</strain>
        <tissue evidence="1">Whole Body</tissue>
    </source>
</reference>